<dbReference type="RefSeq" id="XP_002773912.1">
    <property type="nucleotide sequence ID" value="XM_002773866.1"/>
</dbReference>
<dbReference type="OrthoDB" id="445117at2759"/>
<gene>
    <name evidence="1" type="ORF">Pmar_PMAR011776</name>
</gene>
<dbReference type="OMA" id="WATSNTT"/>
<keyword evidence="2" id="KW-1185">Reference proteome</keyword>
<evidence type="ECO:0000313" key="2">
    <source>
        <dbReference type="Proteomes" id="UP000007800"/>
    </source>
</evidence>
<organism evidence="2">
    <name type="scientific">Perkinsus marinus (strain ATCC 50983 / TXsc)</name>
    <dbReference type="NCBI Taxonomy" id="423536"/>
    <lineage>
        <taxon>Eukaryota</taxon>
        <taxon>Sar</taxon>
        <taxon>Alveolata</taxon>
        <taxon>Perkinsozoa</taxon>
        <taxon>Perkinsea</taxon>
        <taxon>Perkinsida</taxon>
        <taxon>Perkinsidae</taxon>
        <taxon>Perkinsus</taxon>
    </lineage>
</organism>
<name>C5LCP5_PERM5</name>
<dbReference type="InParanoid" id="C5LCP5"/>
<dbReference type="EMBL" id="GG680918">
    <property type="protein sequence ID" value="EER05728.1"/>
    <property type="molecule type" value="Genomic_DNA"/>
</dbReference>
<proteinExistence type="predicted"/>
<reference evidence="1 2" key="1">
    <citation type="submission" date="2008-07" db="EMBL/GenBank/DDBJ databases">
        <authorList>
            <person name="El-Sayed N."/>
            <person name="Caler E."/>
            <person name="Inman J."/>
            <person name="Amedeo P."/>
            <person name="Hass B."/>
            <person name="Wortman J."/>
        </authorList>
    </citation>
    <scope>NUCLEOTIDE SEQUENCE [LARGE SCALE GENOMIC DNA]</scope>
    <source>
        <strain evidence="2">ATCC 50983 / TXsc</strain>
    </source>
</reference>
<evidence type="ECO:0000313" key="1">
    <source>
        <dbReference type="EMBL" id="EER05728.1"/>
    </source>
</evidence>
<accession>C5LCP5</accession>
<dbReference type="Proteomes" id="UP000007800">
    <property type="component" value="Unassembled WGS sequence"/>
</dbReference>
<protein>
    <submittedName>
        <fullName evidence="1">Uncharacterized protein</fullName>
    </submittedName>
</protein>
<sequence>MFVENDNVVFFKFDGIAGGQFSKGADKYAGEVDSLIKLILNIRRRGKGNIVWINLTIGTWPSPYWLIYGDSIWKDGYDLGLAGWGNRRDMHITERDASVYQNVVLRGQLMPIANLMLHGIVQSRANEAGYLLQDTISDLTSFKTEVYTYFFSGVGLQELYIQPEELTKKHWGIIADGVRFHRKFQSILRHVQWIGGDPERGQLYGWATSNTTDGLFGMRNPGMASRKTRTTLRHLWGVSGNSTWRLTPLFDTPQLPSQYTTVSLDDEISLSAASLSFVSFHAVKIVDY</sequence>
<dbReference type="AlphaFoldDB" id="C5LCP5"/>
<dbReference type="GeneID" id="9042931"/>